<keyword evidence="1" id="KW-1133">Transmembrane helix</keyword>
<organism evidence="2 3">
    <name type="scientific">Winogradskyella haliclonae</name>
    <dbReference type="NCBI Taxonomy" id="2048558"/>
    <lineage>
        <taxon>Bacteria</taxon>
        <taxon>Pseudomonadati</taxon>
        <taxon>Bacteroidota</taxon>
        <taxon>Flavobacteriia</taxon>
        <taxon>Flavobacteriales</taxon>
        <taxon>Flavobacteriaceae</taxon>
        <taxon>Winogradskyella</taxon>
    </lineage>
</organism>
<dbReference type="RefSeq" id="WP_188373376.1">
    <property type="nucleotide sequence ID" value="NZ_BMDQ01000001.1"/>
</dbReference>
<accession>A0ABQ2BX61</accession>
<name>A0ABQ2BX61_9FLAO</name>
<dbReference type="Proteomes" id="UP000624701">
    <property type="component" value="Unassembled WGS sequence"/>
</dbReference>
<feature type="transmembrane region" description="Helical" evidence="1">
    <location>
        <begin position="74"/>
        <end position="93"/>
    </location>
</feature>
<evidence type="ECO:0008006" key="4">
    <source>
        <dbReference type="Google" id="ProtNLM"/>
    </source>
</evidence>
<evidence type="ECO:0000313" key="2">
    <source>
        <dbReference type="EMBL" id="GGI56461.1"/>
    </source>
</evidence>
<evidence type="ECO:0000256" key="1">
    <source>
        <dbReference type="SAM" id="Phobius"/>
    </source>
</evidence>
<dbReference type="EMBL" id="BMDQ01000001">
    <property type="protein sequence ID" value="GGI56461.1"/>
    <property type="molecule type" value="Genomic_DNA"/>
</dbReference>
<protein>
    <recommendedName>
        <fullName evidence="4">YcxB-like protein domain-containing protein</fullName>
    </recommendedName>
</protein>
<proteinExistence type="predicted"/>
<reference evidence="3" key="1">
    <citation type="journal article" date="2019" name="Int. J. Syst. Evol. Microbiol.">
        <title>The Global Catalogue of Microorganisms (GCM) 10K type strain sequencing project: providing services to taxonomists for standard genome sequencing and annotation.</title>
        <authorList>
            <consortium name="The Broad Institute Genomics Platform"/>
            <consortium name="The Broad Institute Genome Sequencing Center for Infectious Disease"/>
            <person name="Wu L."/>
            <person name="Ma J."/>
        </authorList>
    </citation>
    <scope>NUCLEOTIDE SEQUENCE [LARGE SCALE GENOMIC DNA]</scope>
    <source>
        <strain evidence="3">CCM 8681</strain>
    </source>
</reference>
<keyword evidence="3" id="KW-1185">Reference proteome</keyword>
<gene>
    <name evidence="2" type="ORF">GCM10011444_07700</name>
</gene>
<evidence type="ECO:0000313" key="3">
    <source>
        <dbReference type="Proteomes" id="UP000624701"/>
    </source>
</evidence>
<comment type="caution">
    <text evidence="2">The sequence shown here is derived from an EMBL/GenBank/DDBJ whole genome shotgun (WGS) entry which is preliminary data.</text>
</comment>
<feature type="transmembrane region" description="Helical" evidence="1">
    <location>
        <begin position="28"/>
        <end position="51"/>
    </location>
</feature>
<sequence>MKNVIKIASSEIDYYFIEREKNYVNHFFGIKSLTPIIIEFILAISFIYPLFTGDNYIKSIVFIDETKQVFYKKYYFFIIIGIVFLLHSIYGFYKNRRERSIVKKLFRDKLDELKEVNSEIEFKLNDEELELSSKIKNWSRNWKSFDYYKTDTQYLKIYSINYHKSYPEIIIPLKYVEEDQIVWLEKRLAKK</sequence>
<keyword evidence="1" id="KW-0472">Membrane</keyword>
<keyword evidence="1" id="KW-0812">Transmembrane</keyword>